<dbReference type="AlphaFoldDB" id="A0AAU9RCI6"/>
<dbReference type="Proteomes" id="UP000836841">
    <property type="component" value="Chromosome 1"/>
</dbReference>
<proteinExistence type="predicted"/>
<gene>
    <name evidence="1" type="ORF">TAV2_LOCUS2657</name>
</gene>
<dbReference type="EMBL" id="OU466857">
    <property type="protein sequence ID" value="CAH2035714.1"/>
    <property type="molecule type" value="Genomic_DNA"/>
</dbReference>
<reference evidence="1 2" key="1">
    <citation type="submission" date="2022-03" db="EMBL/GenBank/DDBJ databases">
        <authorList>
            <person name="Nunn A."/>
            <person name="Chopra R."/>
            <person name="Nunn A."/>
            <person name="Contreras Garrido A."/>
        </authorList>
    </citation>
    <scope>NUCLEOTIDE SEQUENCE [LARGE SCALE GENOMIC DNA]</scope>
</reference>
<evidence type="ECO:0000313" key="1">
    <source>
        <dbReference type="EMBL" id="CAH2035714.1"/>
    </source>
</evidence>
<name>A0AAU9RCI6_THLAR</name>
<feature type="non-terminal residue" evidence="1">
    <location>
        <position position="1"/>
    </location>
</feature>
<evidence type="ECO:0000313" key="2">
    <source>
        <dbReference type="Proteomes" id="UP000836841"/>
    </source>
</evidence>
<accession>A0AAU9RCI6</accession>
<keyword evidence="2" id="KW-1185">Reference proteome</keyword>
<organism evidence="1 2">
    <name type="scientific">Thlaspi arvense</name>
    <name type="common">Field penny-cress</name>
    <dbReference type="NCBI Taxonomy" id="13288"/>
    <lineage>
        <taxon>Eukaryota</taxon>
        <taxon>Viridiplantae</taxon>
        <taxon>Streptophyta</taxon>
        <taxon>Embryophyta</taxon>
        <taxon>Tracheophyta</taxon>
        <taxon>Spermatophyta</taxon>
        <taxon>Magnoliopsida</taxon>
        <taxon>eudicotyledons</taxon>
        <taxon>Gunneridae</taxon>
        <taxon>Pentapetalae</taxon>
        <taxon>rosids</taxon>
        <taxon>malvids</taxon>
        <taxon>Brassicales</taxon>
        <taxon>Brassicaceae</taxon>
        <taxon>Thlaspideae</taxon>
        <taxon>Thlaspi</taxon>
    </lineage>
</organism>
<sequence length="105" mass="12114">MHLLKTAIDPSFWISSNRRRSTDGCEAWSSGGGLVLFMTRSVPRRSRRNSSRRVAIKASFARIRRLRSPPPMKLYQASVVSEVQARELSDWSLRVVGSRHWRMID</sequence>
<protein>
    <submittedName>
        <fullName evidence="1">Uncharacterized protein</fullName>
    </submittedName>
</protein>